<dbReference type="Pfam" id="PF08282">
    <property type="entry name" value="Hydrolase_3"/>
    <property type="match status" value="2"/>
</dbReference>
<dbReference type="InterPro" id="IPR023214">
    <property type="entry name" value="HAD_sf"/>
</dbReference>
<dbReference type="InterPro" id="IPR006379">
    <property type="entry name" value="HAD-SF_hydro_IIB"/>
</dbReference>
<reference evidence="3 4" key="1">
    <citation type="submission" date="2020-07" db="EMBL/GenBank/DDBJ databases">
        <title>Genomic Encyclopedia of Type Strains, Phase IV (KMG-V): Genome sequencing to study the core and pangenomes of soil and plant-associated prokaryotes.</title>
        <authorList>
            <person name="Whitman W."/>
        </authorList>
    </citation>
    <scope>NUCLEOTIDE SEQUENCE [LARGE SCALE GENOMIC DNA]</scope>
    <source>
        <strain evidence="3 4">SAS40</strain>
    </source>
</reference>
<evidence type="ECO:0000256" key="1">
    <source>
        <dbReference type="SAM" id="MobiDB-lite"/>
    </source>
</evidence>
<dbReference type="SUPFAM" id="SSF52540">
    <property type="entry name" value="P-loop containing nucleoside triphosphate hydrolases"/>
    <property type="match status" value="1"/>
</dbReference>
<feature type="compositionally biased region" description="Gly residues" evidence="1">
    <location>
        <begin position="227"/>
        <end position="243"/>
    </location>
</feature>
<comment type="caution">
    <text evidence="3">The sequence shown here is derived from an EMBL/GenBank/DDBJ whole genome shotgun (WGS) entry which is preliminary data.</text>
</comment>
<dbReference type="GO" id="GO:0016791">
    <property type="term" value="F:phosphatase activity"/>
    <property type="evidence" value="ECO:0007669"/>
    <property type="project" value="TreeGrafter"/>
</dbReference>
<dbReference type="InterPro" id="IPR027417">
    <property type="entry name" value="P-loop_NTPase"/>
</dbReference>
<name>A0A7Y9IYP8_9BURK</name>
<dbReference type="AlphaFoldDB" id="A0A7Y9IYP8"/>
<dbReference type="PANTHER" id="PTHR10000">
    <property type="entry name" value="PHOSPHOSERINE PHOSPHATASE"/>
    <property type="match status" value="1"/>
</dbReference>
<feature type="region of interest" description="Disordered" evidence="1">
    <location>
        <begin position="615"/>
        <end position="638"/>
    </location>
</feature>
<evidence type="ECO:0000313" key="4">
    <source>
        <dbReference type="Proteomes" id="UP000542125"/>
    </source>
</evidence>
<dbReference type="Gene3D" id="3.90.1070.10">
    <property type="match status" value="1"/>
</dbReference>
<gene>
    <name evidence="3" type="ORF">FHW18_004810</name>
</gene>
<dbReference type="GO" id="GO:0005829">
    <property type="term" value="C:cytosol"/>
    <property type="evidence" value="ECO:0007669"/>
    <property type="project" value="TreeGrafter"/>
</dbReference>
<evidence type="ECO:0000313" key="3">
    <source>
        <dbReference type="EMBL" id="NYE85503.1"/>
    </source>
</evidence>
<organism evidence="3 4">
    <name type="scientific">Pigmentiphaga litoralis</name>
    <dbReference type="NCBI Taxonomy" id="516702"/>
    <lineage>
        <taxon>Bacteria</taxon>
        <taxon>Pseudomonadati</taxon>
        <taxon>Pseudomonadota</taxon>
        <taxon>Betaproteobacteria</taxon>
        <taxon>Burkholderiales</taxon>
        <taxon>Alcaligenaceae</taxon>
        <taxon>Pigmentiphaga</taxon>
    </lineage>
</organism>
<evidence type="ECO:0000259" key="2">
    <source>
        <dbReference type="SMART" id="SM00382"/>
    </source>
</evidence>
<dbReference type="Pfam" id="PF01935">
    <property type="entry name" value="DUF87"/>
    <property type="match status" value="1"/>
</dbReference>
<dbReference type="PANTHER" id="PTHR10000:SF8">
    <property type="entry name" value="HAD SUPERFAMILY HYDROLASE-LIKE, TYPE 3"/>
    <property type="match status" value="1"/>
</dbReference>
<dbReference type="NCBIfam" id="TIGR01484">
    <property type="entry name" value="HAD-SF-IIB"/>
    <property type="match status" value="1"/>
</dbReference>
<dbReference type="Gene3D" id="3.40.50.1000">
    <property type="entry name" value="HAD superfamily/HAD-like"/>
    <property type="match status" value="1"/>
</dbReference>
<feature type="compositionally biased region" description="Basic and acidic residues" evidence="1">
    <location>
        <begin position="479"/>
        <end position="502"/>
    </location>
</feature>
<dbReference type="SMART" id="SM00382">
    <property type="entry name" value="AAA"/>
    <property type="match status" value="1"/>
</dbReference>
<protein>
    <recommendedName>
        <fullName evidence="2">AAA+ ATPase domain-containing protein</fullName>
    </recommendedName>
</protein>
<sequence>MRFMALATDYDNTLAFDGQVADATWDALDRLCESGRQVFLVSGRELDDLLAICPRIDLFTRVVAENGGVLYDPATRERRLLAPAPPPEFVEAMRAKGVRHLGVSETLVATMKPYDREALDAIRELGLDLHVVFNGDAVMVLAPGVTKGTGLTAALDDTGLSPHNVVAVGDAENDHHLLALCEMAVAVNNALPMLKKNADWVTDGEHGQGVIELVGALLEDDLASQGQGRGQGREQGQGQGQGQGQPRHGLLVGQAGGDPFTLPPYGTVALACGPSGSGKSTLTTALIERLVEADYQVCILDPEGDYGGFEGAVTVGDTDHAPPADQVLELLAQPRQSVIVNLLRVPLADRPHYFATLLPRLLALRAKTGRPHWLVFEEAHHLFPTDWSPAEQALPVSLETALATTVQPDQLARAFLDQVTTVLAVGANPAESLAAFHRARNSAGALPGAEGPTLEPGQMWVCPVDETGAASTAADAGAEDSHAADAGADRSHTAEAGTDRSHVAPVVVDIEPGRTHRRRHVRKYAEGLLIPERSFFFRGPENKLNLRAHNLVLFVELGDGVDDDTWTWHLQRGDYARWFEDVIGDSDLAGAARQVEADTAPDPTTSRARIRDAIESRYTQPENPNLPVIGHHGESGGG</sequence>
<dbReference type="Proteomes" id="UP000542125">
    <property type="component" value="Unassembled WGS sequence"/>
</dbReference>
<dbReference type="GO" id="GO:0000287">
    <property type="term" value="F:magnesium ion binding"/>
    <property type="evidence" value="ECO:0007669"/>
    <property type="project" value="TreeGrafter"/>
</dbReference>
<dbReference type="InterPro" id="IPR036412">
    <property type="entry name" value="HAD-like_sf"/>
</dbReference>
<dbReference type="Gene3D" id="3.40.50.300">
    <property type="entry name" value="P-loop containing nucleotide triphosphate hydrolases"/>
    <property type="match status" value="1"/>
</dbReference>
<feature type="region of interest" description="Disordered" evidence="1">
    <location>
        <begin position="224"/>
        <end position="256"/>
    </location>
</feature>
<keyword evidence="4" id="KW-1185">Reference proteome</keyword>
<dbReference type="EMBL" id="JACBYR010000002">
    <property type="protein sequence ID" value="NYE85503.1"/>
    <property type="molecule type" value="Genomic_DNA"/>
</dbReference>
<proteinExistence type="predicted"/>
<dbReference type="SUPFAM" id="SSF56784">
    <property type="entry name" value="HAD-like"/>
    <property type="match status" value="1"/>
</dbReference>
<dbReference type="InterPro" id="IPR002789">
    <property type="entry name" value="HerA_central"/>
</dbReference>
<feature type="domain" description="AAA+ ATPase" evidence="2">
    <location>
        <begin position="265"/>
        <end position="426"/>
    </location>
</feature>
<dbReference type="InterPro" id="IPR003593">
    <property type="entry name" value="AAA+_ATPase"/>
</dbReference>
<dbReference type="RefSeq" id="WP_179589483.1">
    <property type="nucleotide sequence ID" value="NZ_JACBYR010000002.1"/>
</dbReference>
<feature type="region of interest" description="Disordered" evidence="1">
    <location>
        <begin position="470"/>
        <end position="502"/>
    </location>
</feature>
<accession>A0A7Y9IYP8</accession>